<sequence length="80" mass="9687">MSYLTDPHSGKRKWFKSRHYTPRKTAYEKFEAAEIRQARRWYEGRGQFVMTWTQCRLNAINRAKKKWKNLRAGMKTGPLH</sequence>
<dbReference type="STRING" id="28181.BEN30_09380"/>
<dbReference type="EMBL" id="MCGG01000021">
    <property type="protein sequence ID" value="OEJ67621.1"/>
    <property type="molecule type" value="Genomic_DNA"/>
</dbReference>
<organism evidence="1 2">
    <name type="scientific">Magnetovibrio blakemorei</name>
    <dbReference type="NCBI Taxonomy" id="28181"/>
    <lineage>
        <taxon>Bacteria</taxon>
        <taxon>Pseudomonadati</taxon>
        <taxon>Pseudomonadota</taxon>
        <taxon>Alphaproteobacteria</taxon>
        <taxon>Rhodospirillales</taxon>
        <taxon>Magnetovibrionaceae</taxon>
        <taxon>Magnetovibrio</taxon>
    </lineage>
</organism>
<proteinExistence type="predicted"/>
<evidence type="ECO:0000313" key="2">
    <source>
        <dbReference type="Proteomes" id="UP000095347"/>
    </source>
</evidence>
<evidence type="ECO:0000313" key="1">
    <source>
        <dbReference type="EMBL" id="OEJ67621.1"/>
    </source>
</evidence>
<reference evidence="2" key="1">
    <citation type="submission" date="2016-07" db="EMBL/GenBank/DDBJ databases">
        <authorList>
            <person name="Florea S."/>
            <person name="Webb J.S."/>
            <person name="Jaromczyk J."/>
            <person name="Schardl C.L."/>
        </authorList>
    </citation>
    <scope>NUCLEOTIDE SEQUENCE [LARGE SCALE GENOMIC DNA]</scope>
    <source>
        <strain evidence="2">MV-1</strain>
    </source>
</reference>
<protein>
    <submittedName>
        <fullName evidence="1">Uncharacterized protein</fullName>
    </submittedName>
</protein>
<accession>A0A1E5Q8E0</accession>
<gene>
    <name evidence="1" type="ORF">BEN30_09380</name>
</gene>
<dbReference type="Proteomes" id="UP000095347">
    <property type="component" value="Unassembled WGS sequence"/>
</dbReference>
<keyword evidence="2" id="KW-1185">Reference proteome</keyword>
<dbReference type="AlphaFoldDB" id="A0A1E5Q8E0"/>
<comment type="caution">
    <text evidence="1">The sequence shown here is derived from an EMBL/GenBank/DDBJ whole genome shotgun (WGS) entry which is preliminary data.</text>
</comment>
<name>A0A1E5Q8E0_9PROT</name>